<dbReference type="OrthoDB" id="1431247at2759"/>
<dbReference type="InterPro" id="IPR002068">
    <property type="entry name" value="A-crystallin/Hsp20_dom"/>
</dbReference>
<protein>
    <submittedName>
        <fullName evidence="7">HSP20-like chaperone</fullName>
    </submittedName>
</protein>
<feature type="domain" description="SHSP" evidence="5">
    <location>
        <begin position="53"/>
        <end position="166"/>
    </location>
</feature>
<dbReference type="AlphaFoldDB" id="A0A550C1E8"/>
<evidence type="ECO:0000256" key="2">
    <source>
        <dbReference type="PROSITE-ProRule" id="PRU00285"/>
    </source>
</evidence>
<dbReference type="Pfam" id="PF00011">
    <property type="entry name" value="HSP20"/>
    <property type="match status" value="1"/>
</dbReference>
<dbReference type="InterPro" id="IPR031107">
    <property type="entry name" value="Small_HSP"/>
</dbReference>
<dbReference type="Proteomes" id="UP000320762">
    <property type="component" value="Unassembled WGS sequence"/>
</dbReference>
<keyword evidence="1" id="KW-0346">Stress response</keyword>
<dbReference type="Gene3D" id="2.60.40.790">
    <property type="match status" value="1"/>
</dbReference>
<dbReference type="InterPro" id="IPR008978">
    <property type="entry name" value="HSP20-like_chaperone"/>
</dbReference>
<sequence>MSVFHYEPFYDIERFFDDAFGSRALRSPDGQRQRSIANATTNEAPRSNYIPNPTPRALKPRMDLHEDAEHNVVTATFELPGVKKEDVQIEFHNGRLTVGAESRISEERKGEGYAIRERRFGKWSRTLQLPTGTKDEDIKASMENGVLTVTFPKTSPEEAQKKIAVN</sequence>
<accession>A0A550C1E8</accession>
<dbReference type="CDD" id="cd06464">
    <property type="entry name" value="ACD_sHsps-like"/>
    <property type="match status" value="1"/>
</dbReference>
<evidence type="ECO:0000313" key="7">
    <source>
        <dbReference type="EMBL" id="TRM58629.1"/>
    </source>
</evidence>
<dbReference type="SUPFAM" id="SSF49764">
    <property type="entry name" value="HSP20-like chaperones"/>
    <property type="match status" value="1"/>
</dbReference>
<evidence type="ECO:0000256" key="3">
    <source>
        <dbReference type="RuleBase" id="RU003616"/>
    </source>
</evidence>
<name>A0A550C1E8_9AGAR</name>
<dbReference type="PROSITE" id="PS51203">
    <property type="entry name" value="CS"/>
    <property type="match status" value="1"/>
</dbReference>
<feature type="domain" description="CS" evidence="6">
    <location>
        <begin position="57"/>
        <end position="166"/>
    </location>
</feature>
<evidence type="ECO:0000259" key="6">
    <source>
        <dbReference type="PROSITE" id="PS51203"/>
    </source>
</evidence>
<evidence type="ECO:0000256" key="4">
    <source>
        <dbReference type="SAM" id="MobiDB-lite"/>
    </source>
</evidence>
<dbReference type="PANTHER" id="PTHR11527">
    <property type="entry name" value="HEAT-SHOCK PROTEIN 20 FAMILY MEMBER"/>
    <property type="match status" value="1"/>
</dbReference>
<feature type="region of interest" description="Disordered" evidence="4">
    <location>
        <begin position="26"/>
        <end position="53"/>
    </location>
</feature>
<keyword evidence="8" id="KW-1185">Reference proteome</keyword>
<feature type="compositionally biased region" description="Polar residues" evidence="4">
    <location>
        <begin position="33"/>
        <end position="51"/>
    </location>
</feature>
<dbReference type="InterPro" id="IPR007052">
    <property type="entry name" value="CS_dom"/>
</dbReference>
<gene>
    <name evidence="7" type="ORF">BD626DRAFT_559965</name>
</gene>
<comment type="similarity">
    <text evidence="2 3">Belongs to the small heat shock protein (HSP20) family.</text>
</comment>
<dbReference type="EMBL" id="VDMD01000034">
    <property type="protein sequence ID" value="TRM58629.1"/>
    <property type="molecule type" value="Genomic_DNA"/>
</dbReference>
<proteinExistence type="inferred from homology"/>
<organism evidence="7 8">
    <name type="scientific">Schizophyllum amplum</name>
    <dbReference type="NCBI Taxonomy" id="97359"/>
    <lineage>
        <taxon>Eukaryota</taxon>
        <taxon>Fungi</taxon>
        <taxon>Dikarya</taxon>
        <taxon>Basidiomycota</taxon>
        <taxon>Agaricomycotina</taxon>
        <taxon>Agaricomycetes</taxon>
        <taxon>Agaricomycetidae</taxon>
        <taxon>Agaricales</taxon>
        <taxon>Schizophyllaceae</taxon>
        <taxon>Schizophyllum</taxon>
    </lineage>
</organism>
<evidence type="ECO:0000259" key="5">
    <source>
        <dbReference type="PROSITE" id="PS01031"/>
    </source>
</evidence>
<evidence type="ECO:0000256" key="1">
    <source>
        <dbReference type="ARBA" id="ARBA00023016"/>
    </source>
</evidence>
<dbReference type="STRING" id="97359.A0A550C1E8"/>
<comment type="caution">
    <text evidence="7">The sequence shown here is derived from an EMBL/GenBank/DDBJ whole genome shotgun (WGS) entry which is preliminary data.</text>
</comment>
<dbReference type="PROSITE" id="PS01031">
    <property type="entry name" value="SHSP"/>
    <property type="match status" value="1"/>
</dbReference>
<reference evidence="7 8" key="1">
    <citation type="journal article" date="2019" name="New Phytol.">
        <title>Comparative genomics reveals unique wood-decay strategies and fruiting body development in the Schizophyllaceae.</title>
        <authorList>
            <person name="Almasi E."/>
            <person name="Sahu N."/>
            <person name="Krizsan K."/>
            <person name="Balint B."/>
            <person name="Kovacs G.M."/>
            <person name="Kiss B."/>
            <person name="Cseklye J."/>
            <person name="Drula E."/>
            <person name="Henrissat B."/>
            <person name="Nagy I."/>
            <person name="Chovatia M."/>
            <person name="Adam C."/>
            <person name="LaButti K."/>
            <person name="Lipzen A."/>
            <person name="Riley R."/>
            <person name="Grigoriev I.V."/>
            <person name="Nagy L.G."/>
        </authorList>
    </citation>
    <scope>NUCLEOTIDE SEQUENCE [LARGE SCALE GENOMIC DNA]</scope>
    <source>
        <strain evidence="7 8">NL-1724</strain>
    </source>
</reference>
<evidence type="ECO:0000313" key="8">
    <source>
        <dbReference type="Proteomes" id="UP000320762"/>
    </source>
</evidence>